<organism evidence="5">
    <name type="scientific">Hexamita inflata</name>
    <dbReference type="NCBI Taxonomy" id="28002"/>
    <lineage>
        <taxon>Eukaryota</taxon>
        <taxon>Metamonada</taxon>
        <taxon>Diplomonadida</taxon>
        <taxon>Hexamitidae</taxon>
        <taxon>Hexamitinae</taxon>
        <taxon>Hexamita</taxon>
    </lineage>
</organism>
<dbReference type="EMBL" id="CAXDID020000070">
    <property type="protein sequence ID" value="CAL6014333.1"/>
    <property type="molecule type" value="Genomic_DNA"/>
</dbReference>
<accession>A0AA86PST1</accession>
<dbReference type="GO" id="GO:0051879">
    <property type="term" value="F:Hsp90 protein binding"/>
    <property type="evidence" value="ECO:0007669"/>
    <property type="project" value="TreeGrafter"/>
</dbReference>
<dbReference type="EMBL" id="CAXDID020000049">
    <property type="protein sequence ID" value="CAL6004335.1"/>
    <property type="molecule type" value="Genomic_DNA"/>
</dbReference>
<dbReference type="EMBL" id="CATOUU010000709">
    <property type="protein sequence ID" value="CAI9942888.1"/>
    <property type="molecule type" value="Genomic_DNA"/>
</dbReference>
<reference evidence="6 11" key="2">
    <citation type="submission" date="2024-07" db="EMBL/GenBank/DDBJ databases">
        <authorList>
            <person name="Akdeniz Z."/>
        </authorList>
    </citation>
    <scope>NUCLEOTIDE SEQUENCE [LARGE SCALE GENOMIC DNA]</scope>
</reference>
<proteinExistence type="predicted"/>
<dbReference type="SUPFAM" id="SSF48371">
    <property type="entry name" value="ARM repeat"/>
    <property type="match status" value="1"/>
</dbReference>
<evidence type="ECO:0000256" key="1">
    <source>
        <dbReference type="SAM" id="MobiDB-lite"/>
    </source>
</evidence>
<dbReference type="GO" id="GO:0030544">
    <property type="term" value="F:Hsp70 protein binding"/>
    <property type="evidence" value="ECO:0007669"/>
    <property type="project" value="TreeGrafter"/>
</dbReference>
<dbReference type="PANTHER" id="PTHR21207">
    <property type="entry name" value="PARKIN COREGULATED GENE PROTEIN PARK2 COREGULATED"/>
    <property type="match status" value="1"/>
</dbReference>
<keyword evidence="11" id="KW-1185">Reference proteome</keyword>
<evidence type="ECO:0000313" key="7">
    <source>
        <dbReference type="EMBL" id="CAL6014333.1"/>
    </source>
</evidence>
<name>A0AA86PST1_9EUKA</name>
<evidence type="ECO:0000313" key="9">
    <source>
        <dbReference type="EMBL" id="CAL6073455.1"/>
    </source>
</evidence>
<dbReference type="Proteomes" id="UP001642409">
    <property type="component" value="Unassembled WGS sequence"/>
</dbReference>
<evidence type="ECO:0000313" key="10">
    <source>
        <dbReference type="EMBL" id="CAL6077867.1"/>
    </source>
</evidence>
<evidence type="ECO:0000313" key="5">
    <source>
        <dbReference type="EMBL" id="CAI9942888.1"/>
    </source>
</evidence>
<dbReference type="EMBL" id="CATOUU010000074">
    <property type="protein sequence ID" value="CAI9915402.1"/>
    <property type="molecule type" value="Genomic_DNA"/>
</dbReference>
<evidence type="ECO:0000313" key="8">
    <source>
        <dbReference type="EMBL" id="CAL6068849.1"/>
    </source>
</evidence>
<dbReference type="EMBL" id="CATOUU010000656">
    <property type="protein sequence ID" value="CAI9938707.1"/>
    <property type="molecule type" value="Genomic_DNA"/>
</dbReference>
<evidence type="ECO:0000313" key="4">
    <source>
        <dbReference type="EMBL" id="CAI9938707.1"/>
    </source>
</evidence>
<dbReference type="PANTHER" id="PTHR21207:SF2">
    <property type="entry name" value="PARKIN COREGULATED GENE PROTEIN"/>
    <property type="match status" value="1"/>
</dbReference>
<dbReference type="AlphaFoldDB" id="A0AA86PST1"/>
<dbReference type="EMBL" id="CAXDID020000301">
    <property type="protein sequence ID" value="CAL6073455.1"/>
    <property type="molecule type" value="Genomic_DNA"/>
</dbReference>
<dbReference type="EMBL" id="CATOUU010000424">
    <property type="protein sequence ID" value="CAI9928901.1"/>
    <property type="molecule type" value="Genomic_DNA"/>
</dbReference>
<dbReference type="InterPro" id="IPR016024">
    <property type="entry name" value="ARM-type_fold"/>
</dbReference>
<evidence type="ECO:0000313" key="11">
    <source>
        <dbReference type="Proteomes" id="UP001642409"/>
    </source>
</evidence>
<dbReference type="EMBL" id="CAXDID020000331">
    <property type="protein sequence ID" value="CAL6077867.1"/>
    <property type="molecule type" value="Genomic_DNA"/>
</dbReference>
<sequence>MSSIHPQKIIPKHNQSGSPFALRPNPPTDFRMYYNRGDIPIVIQHEASSIQLKWKTPKNTIDMHHYLPLFFEGLRETQYPFAAIAEEGVRDLLSDGGQRIVPVIPQLILPIKAALDTRDELIIAKVLRAIQLLLNADPLVGPALVPYYRNILPVINIFFSKNVNIGDKIYYGQRKNQNIGDLIAQTLELMEIKGGPDALINIRYMIPTYQSAVQ</sequence>
<evidence type="ECO:0000313" key="3">
    <source>
        <dbReference type="EMBL" id="CAI9928901.1"/>
    </source>
</evidence>
<dbReference type="EMBL" id="CAXDID020000275">
    <property type="protein sequence ID" value="CAL6068849.1"/>
    <property type="molecule type" value="Genomic_DNA"/>
</dbReference>
<gene>
    <name evidence="3" type="ORF">HINF_LOCUS16546</name>
    <name evidence="6" type="ORF">HINF_LOCUS18830</name>
    <name evidence="7" type="ORF">HINF_LOCUS24222</name>
    <name evidence="4" type="ORF">HINF_LOCUS26352</name>
    <name evidence="2" type="ORF">HINF_LOCUS3047</name>
    <name evidence="5" type="ORF">HINF_LOCUS30533</name>
    <name evidence="8" type="ORF">HINF_LOCUS53697</name>
    <name evidence="9" type="ORF">HINF_LOCUS56109</name>
    <name evidence="10" type="ORF">HINF_LOCUS58628</name>
</gene>
<protein>
    <submittedName>
        <fullName evidence="5">Parkin co-regulated protein</fullName>
    </submittedName>
    <submittedName>
        <fullName evidence="6">Parkin_co-regulated protein</fullName>
    </submittedName>
</protein>
<dbReference type="Pfam" id="PF10274">
    <property type="entry name" value="ParcG"/>
    <property type="match status" value="1"/>
</dbReference>
<dbReference type="InterPro" id="IPR019399">
    <property type="entry name" value="Parkin_co-regulated_protein"/>
</dbReference>
<feature type="region of interest" description="Disordered" evidence="1">
    <location>
        <begin position="1"/>
        <end position="24"/>
    </location>
</feature>
<evidence type="ECO:0000313" key="2">
    <source>
        <dbReference type="EMBL" id="CAI9915402.1"/>
    </source>
</evidence>
<comment type="caution">
    <text evidence="5">The sequence shown here is derived from an EMBL/GenBank/DDBJ whole genome shotgun (WGS) entry which is preliminary data.</text>
</comment>
<reference evidence="5" key="1">
    <citation type="submission" date="2023-06" db="EMBL/GenBank/DDBJ databases">
        <authorList>
            <person name="Kurt Z."/>
        </authorList>
    </citation>
    <scope>NUCLEOTIDE SEQUENCE</scope>
</reference>
<evidence type="ECO:0000313" key="6">
    <source>
        <dbReference type="EMBL" id="CAL6004335.1"/>
    </source>
</evidence>